<evidence type="ECO:0000259" key="2">
    <source>
        <dbReference type="Pfam" id="PF12146"/>
    </source>
</evidence>
<accession>A0A4Q0XUJ8</accession>
<proteinExistence type="predicted"/>
<feature type="domain" description="Serine aminopeptidase S33" evidence="2">
    <location>
        <begin position="472"/>
        <end position="687"/>
    </location>
</feature>
<sequence>MREEENDLLIDSGGYMLKLVEKILSTNIEIKGIENIPMNNPKIFVANHFTRVEALIVPYALYHLTKKKVGVIADDSIFEYFGDILKDLGALPKSTPNRNNIILSDILTARKDWMIFPEGVMVKGKHIIKEQNHYCVKIDGESEKVFTGAAVFALQSQLLREAYLNKKLKNEEAFHNTYMLNVYDHISQQESMIVPINISYAPIRTGKNFLTEIANTIFSNISEPFKEEIEIESNIVLHSKIIINILKPMGMKEVTSSVALQNTPMSDNQIIDAYRYRLTHDFMKSIYENLTIRFDHLFAALLYFSPHDYVNKLHFKRLLYLIAHKIKNSSLQYDESIEKNFINLISFEEYEPFEEVLQIAKENQIISETKENYVISKENLIEGYTHHTIRLKNILKVFLNEVLIIKEVVDMIEQYSKLPPKDIDAMLLIHLINQEKDEYLQDYLEFKEDKNIKSKEVGEPYFLQTDRSKIGIIALHGFSSAPMEVNEMAVYLNKKGFNVYAPRLRGHGTTPEDLKIRSWKEWYESVSRAIIIGSLMYEKIYIAGFSTGGLLALLSTKKMAPKLKGIICINAALKLNDLRIKTVLPAIEFWNELVESFDANEYKKEYLPNKAEYPQINYNRHYVDAISQLSDLMKKTKKALKKITLPTLIIQAQNDPVVNPKSAQEIYDKITSQKKELIFMPFNNHVIIRGKRAKELFSTIVEFINEEQP</sequence>
<dbReference type="Pfam" id="PF12146">
    <property type="entry name" value="Hydrolase_4"/>
    <property type="match status" value="1"/>
</dbReference>
<gene>
    <name evidence="3" type="ORF">CRV04_02070</name>
</gene>
<dbReference type="OrthoDB" id="9786110at2"/>
<dbReference type="InterPro" id="IPR051044">
    <property type="entry name" value="MAG_DAG_Lipase"/>
</dbReference>
<dbReference type="Pfam" id="PF01553">
    <property type="entry name" value="Acyltransferase"/>
    <property type="match status" value="1"/>
</dbReference>
<feature type="domain" description="Phospholipid/glycerol acyltransferase" evidence="1">
    <location>
        <begin position="28"/>
        <end position="124"/>
    </location>
</feature>
<keyword evidence="4" id="KW-1185">Reference proteome</keyword>
<dbReference type="SUPFAM" id="SSF69593">
    <property type="entry name" value="Glycerol-3-phosphate (1)-acyltransferase"/>
    <property type="match status" value="1"/>
</dbReference>
<name>A0A4Q0XUJ8_9BACT</name>
<evidence type="ECO:0000313" key="3">
    <source>
        <dbReference type="EMBL" id="RXJ60823.1"/>
    </source>
</evidence>
<protein>
    <submittedName>
        <fullName evidence="3">Glycerol acyltransferase</fullName>
    </submittedName>
</protein>
<keyword evidence="3" id="KW-0012">Acyltransferase</keyword>
<dbReference type="SUPFAM" id="SSF53474">
    <property type="entry name" value="alpha/beta-Hydrolases"/>
    <property type="match status" value="1"/>
</dbReference>
<dbReference type="EMBL" id="PDKN01000001">
    <property type="protein sequence ID" value="RXJ60823.1"/>
    <property type="molecule type" value="Genomic_DNA"/>
</dbReference>
<reference evidence="3 4" key="1">
    <citation type="submission" date="2017-10" db="EMBL/GenBank/DDBJ databases">
        <title>Genomics of the genus Arcobacter.</title>
        <authorList>
            <person name="Perez-Cataluna A."/>
            <person name="Figueras M.J."/>
        </authorList>
    </citation>
    <scope>NUCLEOTIDE SEQUENCE [LARGE SCALE GENOMIC DNA]</scope>
    <source>
        <strain evidence="3 4">CECT 8987</strain>
    </source>
</reference>
<evidence type="ECO:0000259" key="1">
    <source>
        <dbReference type="Pfam" id="PF01553"/>
    </source>
</evidence>
<dbReference type="Proteomes" id="UP000290657">
    <property type="component" value="Unassembled WGS sequence"/>
</dbReference>
<dbReference type="InterPro" id="IPR002123">
    <property type="entry name" value="Plipid/glycerol_acylTrfase"/>
</dbReference>
<dbReference type="Gene3D" id="3.40.50.1820">
    <property type="entry name" value="alpha/beta hydrolase"/>
    <property type="match status" value="1"/>
</dbReference>
<dbReference type="PANTHER" id="PTHR11614">
    <property type="entry name" value="PHOSPHOLIPASE-RELATED"/>
    <property type="match status" value="1"/>
</dbReference>
<dbReference type="GO" id="GO:0016746">
    <property type="term" value="F:acyltransferase activity"/>
    <property type="evidence" value="ECO:0007669"/>
    <property type="project" value="UniProtKB-KW"/>
</dbReference>
<dbReference type="AlphaFoldDB" id="A0A4Q0XUJ8"/>
<keyword evidence="3" id="KW-0808">Transferase</keyword>
<dbReference type="InterPro" id="IPR029058">
    <property type="entry name" value="AB_hydrolase_fold"/>
</dbReference>
<comment type="caution">
    <text evidence="3">The sequence shown here is derived from an EMBL/GenBank/DDBJ whole genome shotgun (WGS) entry which is preliminary data.</text>
</comment>
<organism evidence="3 4">
    <name type="scientific">Candidatus Marinarcus aquaticus</name>
    <dbReference type="NCBI Taxonomy" id="2044504"/>
    <lineage>
        <taxon>Bacteria</taxon>
        <taxon>Pseudomonadati</taxon>
        <taxon>Campylobacterota</taxon>
        <taxon>Epsilonproteobacteria</taxon>
        <taxon>Campylobacterales</taxon>
        <taxon>Arcobacteraceae</taxon>
        <taxon>Candidatus Marinarcus</taxon>
    </lineage>
</organism>
<dbReference type="InterPro" id="IPR022742">
    <property type="entry name" value="Hydrolase_4"/>
</dbReference>
<evidence type="ECO:0000313" key="4">
    <source>
        <dbReference type="Proteomes" id="UP000290657"/>
    </source>
</evidence>
<dbReference type="RefSeq" id="WP_128994958.1">
    <property type="nucleotide sequence ID" value="NZ_PDKN01000001.1"/>
</dbReference>